<dbReference type="SUPFAM" id="SSF55469">
    <property type="entry name" value="FMN-dependent nitroreductase-like"/>
    <property type="match status" value="1"/>
</dbReference>
<comment type="caution">
    <text evidence="2">The sequence shown here is derived from an EMBL/GenBank/DDBJ whole genome shotgun (WGS) entry which is preliminary data.</text>
</comment>
<dbReference type="NCBIfam" id="NF003768">
    <property type="entry name" value="PRK05365.1"/>
    <property type="match status" value="1"/>
</dbReference>
<dbReference type="Gene3D" id="3.40.109.10">
    <property type="entry name" value="NADH Oxidase"/>
    <property type="match status" value="1"/>
</dbReference>
<sequence length="207" mass="22650">MSVETAATVYDQLSIDAETADKLFLEARTANTFSQDAVSEETLEAIYELTKMGPTMMNNQPLRITWVKSQEAREAVVAKMMEGNRAKSLTAPALAVLSYDANWHEQFPVFFPHAPERKAMFDEDATSRAEIAKNNAWMQAGYFIMAVRAAGLHAGPMGGFDAAGVDSVINEGTSNHSFLIVNVGTPGDNPWFDRLPRLDNDAATTSI</sequence>
<dbReference type="InterPro" id="IPR050461">
    <property type="entry name" value="Nitroreductase_HadB/RutE"/>
</dbReference>
<organism evidence="2 3">
    <name type="scientific">Paeniglutamicibacter gangotriensis</name>
    <dbReference type="NCBI Taxonomy" id="254787"/>
    <lineage>
        <taxon>Bacteria</taxon>
        <taxon>Bacillati</taxon>
        <taxon>Actinomycetota</taxon>
        <taxon>Actinomycetes</taxon>
        <taxon>Micrococcales</taxon>
        <taxon>Micrococcaceae</taxon>
        <taxon>Paeniglutamicibacter</taxon>
    </lineage>
</organism>
<reference evidence="2 3" key="1">
    <citation type="submission" date="2019-07" db="EMBL/GenBank/DDBJ databases">
        <title>Analysis of the biochemical properties, biological activity and biotechnological potential of siderophores and biosurfactants produced by Antarctic psychrotolerant bacteria.</title>
        <authorList>
            <person name="Styczynski M."/>
            <person name="Krucon T."/>
            <person name="Decewicz P."/>
            <person name="Dziewit L."/>
        </authorList>
    </citation>
    <scope>NUCLEOTIDE SEQUENCE [LARGE SCALE GENOMIC DNA]</scope>
    <source>
        <strain evidence="2 3">ANT_H27</strain>
    </source>
</reference>
<protein>
    <submittedName>
        <fullName evidence="2">Malonic semialdehyde reductase</fullName>
        <ecNumber evidence="2">1.1.1.298</ecNumber>
    </submittedName>
</protein>
<keyword evidence="2" id="KW-0560">Oxidoreductase</keyword>
<dbReference type="GO" id="GO:0035527">
    <property type="term" value="F:3-hydroxypropionate dehydrogenase (NADP+) activity"/>
    <property type="evidence" value="ECO:0007669"/>
    <property type="project" value="UniProtKB-EC"/>
</dbReference>
<dbReference type="RefSeq" id="WP_007272598.1">
    <property type="nucleotide sequence ID" value="NZ_JBITUG010000003.1"/>
</dbReference>
<dbReference type="InterPro" id="IPR029479">
    <property type="entry name" value="Nitroreductase"/>
</dbReference>
<name>A0A5B0EE98_9MICC</name>
<feature type="domain" description="Nitroreductase" evidence="1">
    <location>
        <begin position="28"/>
        <end position="184"/>
    </location>
</feature>
<dbReference type="InterPro" id="IPR000415">
    <property type="entry name" value="Nitroreductase-like"/>
</dbReference>
<accession>A0A5B0EE98</accession>
<proteinExistence type="predicted"/>
<dbReference type="PANTHER" id="PTHR43543:SF1">
    <property type="entry name" value="MALONIC SEMIALDEHYDE REDUCTASE RUTE-RELATED"/>
    <property type="match status" value="1"/>
</dbReference>
<gene>
    <name evidence="2" type="ORF">FQ154_08780</name>
</gene>
<dbReference type="OrthoDB" id="9784375at2"/>
<dbReference type="EC" id="1.1.1.298" evidence="2"/>
<dbReference type="Proteomes" id="UP000323856">
    <property type="component" value="Unassembled WGS sequence"/>
</dbReference>
<dbReference type="PANTHER" id="PTHR43543">
    <property type="entry name" value="MALONIC SEMIALDEHYDE REDUCTASE RUTE-RELATED"/>
    <property type="match status" value="1"/>
</dbReference>
<evidence type="ECO:0000313" key="3">
    <source>
        <dbReference type="Proteomes" id="UP000323856"/>
    </source>
</evidence>
<dbReference type="AlphaFoldDB" id="A0A5B0EE98"/>
<evidence type="ECO:0000313" key="2">
    <source>
        <dbReference type="EMBL" id="KAA0977377.1"/>
    </source>
</evidence>
<evidence type="ECO:0000259" key="1">
    <source>
        <dbReference type="Pfam" id="PF00881"/>
    </source>
</evidence>
<dbReference type="Pfam" id="PF00881">
    <property type="entry name" value="Nitroreductase"/>
    <property type="match status" value="1"/>
</dbReference>
<dbReference type="EMBL" id="VOBL01000007">
    <property type="protein sequence ID" value="KAA0977377.1"/>
    <property type="molecule type" value="Genomic_DNA"/>
</dbReference>